<proteinExistence type="predicted"/>
<dbReference type="AlphaFoldDB" id="A0A0F9GIB7"/>
<gene>
    <name evidence="1" type="ORF">LCGC14_1823400</name>
</gene>
<dbReference type="EMBL" id="LAZR01017892">
    <property type="protein sequence ID" value="KKL98543.1"/>
    <property type="molecule type" value="Genomic_DNA"/>
</dbReference>
<accession>A0A0F9GIB7</accession>
<sequence length="88" mass="9866">ECTLNHPKTCDCTKCQKDETRWVVCLDNACDNGKGKVSKVKVGFGPRCKGCVLRSQGKHVPVMNYDSEQCTTCYKNLDDLEVHLKEGE</sequence>
<name>A0A0F9GIB7_9ZZZZ</name>
<evidence type="ECO:0000313" key="1">
    <source>
        <dbReference type="EMBL" id="KKL98543.1"/>
    </source>
</evidence>
<protein>
    <submittedName>
        <fullName evidence="1">Uncharacterized protein</fullName>
    </submittedName>
</protein>
<organism evidence="1">
    <name type="scientific">marine sediment metagenome</name>
    <dbReference type="NCBI Taxonomy" id="412755"/>
    <lineage>
        <taxon>unclassified sequences</taxon>
        <taxon>metagenomes</taxon>
        <taxon>ecological metagenomes</taxon>
    </lineage>
</organism>
<feature type="non-terminal residue" evidence="1">
    <location>
        <position position="1"/>
    </location>
</feature>
<comment type="caution">
    <text evidence="1">The sequence shown here is derived from an EMBL/GenBank/DDBJ whole genome shotgun (WGS) entry which is preliminary data.</text>
</comment>
<reference evidence="1" key="1">
    <citation type="journal article" date="2015" name="Nature">
        <title>Complex archaea that bridge the gap between prokaryotes and eukaryotes.</title>
        <authorList>
            <person name="Spang A."/>
            <person name="Saw J.H."/>
            <person name="Jorgensen S.L."/>
            <person name="Zaremba-Niedzwiedzka K."/>
            <person name="Martijn J."/>
            <person name="Lind A.E."/>
            <person name="van Eijk R."/>
            <person name="Schleper C."/>
            <person name="Guy L."/>
            <person name="Ettema T.J."/>
        </authorList>
    </citation>
    <scope>NUCLEOTIDE SEQUENCE</scope>
</reference>